<feature type="coiled-coil region" evidence="8">
    <location>
        <begin position="203"/>
        <end position="307"/>
    </location>
</feature>
<evidence type="ECO:0000256" key="8">
    <source>
        <dbReference type="SAM" id="Coils"/>
    </source>
</evidence>
<dbReference type="Pfam" id="PF00307">
    <property type="entry name" value="CH"/>
    <property type="match status" value="1"/>
</dbReference>
<gene>
    <name evidence="12" type="ORF">CVLEPA_LOCUS12247</name>
</gene>
<feature type="compositionally biased region" description="Polar residues" evidence="9">
    <location>
        <begin position="137"/>
        <end position="149"/>
    </location>
</feature>
<dbReference type="SUPFAM" id="SSF54236">
    <property type="entry name" value="Ubiquitin-like"/>
    <property type="match status" value="1"/>
</dbReference>
<keyword evidence="6" id="KW-0009">Actin-binding</keyword>
<dbReference type="InterPro" id="IPR001158">
    <property type="entry name" value="DIX"/>
</dbReference>
<evidence type="ECO:0000256" key="4">
    <source>
        <dbReference type="ARBA" id="ARBA00022687"/>
    </source>
</evidence>
<dbReference type="InterPro" id="IPR001589">
    <property type="entry name" value="Actinin_actin-bd_CS"/>
</dbReference>
<evidence type="ECO:0000259" key="11">
    <source>
        <dbReference type="PROSITE" id="PS50841"/>
    </source>
</evidence>
<feature type="compositionally biased region" description="Basic and acidic residues" evidence="9">
    <location>
        <begin position="369"/>
        <end position="378"/>
    </location>
</feature>
<evidence type="ECO:0008006" key="14">
    <source>
        <dbReference type="Google" id="ProtNLM"/>
    </source>
</evidence>
<keyword evidence="4 7" id="KW-0879">Wnt signaling pathway</keyword>
<dbReference type="SUPFAM" id="SSF47576">
    <property type="entry name" value="Calponin-homology domain, CH-domain"/>
    <property type="match status" value="1"/>
</dbReference>
<keyword evidence="2" id="KW-0217">Developmental protein</keyword>
<protein>
    <recommendedName>
        <fullName evidence="14">Dixin</fullName>
    </recommendedName>
</protein>
<dbReference type="InterPro" id="IPR029071">
    <property type="entry name" value="Ubiquitin-like_domsf"/>
</dbReference>
<keyword evidence="8" id="KW-0175">Coiled coil</keyword>
<evidence type="ECO:0000256" key="9">
    <source>
        <dbReference type="SAM" id="MobiDB-lite"/>
    </source>
</evidence>
<accession>A0ABP0FQU3</accession>
<dbReference type="SMART" id="SM00021">
    <property type="entry name" value="DAX"/>
    <property type="match status" value="1"/>
</dbReference>
<dbReference type="InterPro" id="IPR036872">
    <property type="entry name" value="CH_dom_sf"/>
</dbReference>
<dbReference type="PANTHER" id="PTHR10878">
    <property type="entry name" value="SEGMENT POLARITY PROTEIN DISHEVELLED"/>
    <property type="match status" value="1"/>
</dbReference>
<dbReference type="EMBL" id="CAWYQH010000090">
    <property type="protein sequence ID" value="CAK8682026.1"/>
    <property type="molecule type" value="Genomic_DNA"/>
</dbReference>
<dbReference type="Pfam" id="PF00778">
    <property type="entry name" value="DIX"/>
    <property type="match status" value="1"/>
</dbReference>
<keyword evidence="3" id="KW-0963">Cytoplasm</keyword>
<proteinExistence type="predicted"/>
<dbReference type="PROSITE" id="PS00019">
    <property type="entry name" value="ACTININ_1"/>
    <property type="match status" value="1"/>
</dbReference>
<evidence type="ECO:0000259" key="10">
    <source>
        <dbReference type="PROSITE" id="PS50021"/>
    </source>
</evidence>
<evidence type="ECO:0000256" key="2">
    <source>
        <dbReference type="ARBA" id="ARBA00022473"/>
    </source>
</evidence>
<dbReference type="Proteomes" id="UP001642483">
    <property type="component" value="Unassembled WGS sequence"/>
</dbReference>
<dbReference type="PROSITE" id="PS50841">
    <property type="entry name" value="DIX"/>
    <property type="match status" value="1"/>
</dbReference>
<reference evidence="12 13" key="1">
    <citation type="submission" date="2024-02" db="EMBL/GenBank/DDBJ databases">
        <authorList>
            <person name="Daric V."/>
            <person name="Darras S."/>
        </authorList>
    </citation>
    <scope>NUCLEOTIDE SEQUENCE [LARGE SCALE GENOMIC DNA]</scope>
</reference>
<keyword evidence="13" id="KW-1185">Reference proteome</keyword>
<dbReference type="SMART" id="SM00033">
    <property type="entry name" value="CH"/>
    <property type="match status" value="1"/>
</dbReference>
<dbReference type="InterPro" id="IPR001715">
    <property type="entry name" value="CH_dom"/>
</dbReference>
<dbReference type="InterPro" id="IPR015506">
    <property type="entry name" value="Dsh/Dvl-rel"/>
</dbReference>
<evidence type="ECO:0000256" key="1">
    <source>
        <dbReference type="ARBA" id="ARBA00004496"/>
    </source>
</evidence>
<comment type="subcellular location">
    <subcellularLocation>
        <location evidence="1">Cytoplasm</location>
    </subcellularLocation>
</comment>
<evidence type="ECO:0000256" key="6">
    <source>
        <dbReference type="ARBA" id="ARBA00023203"/>
    </source>
</evidence>
<dbReference type="Gene3D" id="2.40.240.130">
    <property type="match status" value="1"/>
</dbReference>
<name>A0ABP0FQU3_CLALP</name>
<evidence type="ECO:0000256" key="3">
    <source>
        <dbReference type="ARBA" id="ARBA00022490"/>
    </source>
</evidence>
<keyword evidence="5" id="KW-0677">Repeat</keyword>
<dbReference type="InterPro" id="IPR038207">
    <property type="entry name" value="DIX_dom_sf"/>
</dbReference>
<evidence type="ECO:0000256" key="5">
    <source>
        <dbReference type="ARBA" id="ARBA00022737"/>
    </source>
</evidence>
<dbReference type="PANTHER" id="PTHR10878:SF22">
    <property type="entry name" value="DIXIN"/>
    <property type="match status" value="1"/>
</dbReference>
<sequence length="481" mass="54324">MTAMDLQEQVKAYTAWVNSQLKKRSQRIEDLGQDLKDGSVLITVVEIVSGQDLGGVKPKNEAESKANIVKVLNFMKTSGIKLHHVTVDEIVAGNVKALMQLILALAAHFKPASIGGRKHGNGDKHHSSSPASKYRWKNTSGDGSPSSGRSLIAEKTFNEMETELAHVRNLAGTLQKLLVEEANGIPVEGANDLEDNIILRARIGQADSEKQRLEGEIEKLRLECRNLTTEKEVSENRLKQQENEILSLRQELMHCNLDRDKLKSEKAELEVDLQESQSDIERYRLRYHEREAAVTKLENELTLYKAEQSRLLLRKEDEISHLQMRLKNNANLNDSVFHDPPVRLPHSPGLSPAGRSPVLARRSPGSPILDRRAGEKLSRRSPVTRSHPPRRKKIIENAQTRILYFTDRDMTPAMTTIPKRVGDITLGDFKASIKKYGNYRFIFKALDPELGTVKEEVFHDDDVIPGWEGKIVAWVEEELRV</sequence>
<dbReference type="Gene3D" id="1.10.418.10">
    <property type="entry name" value="Calponin-like domain"/>
    <property type="match status" value="1"/>
</dbReference>
<feature type="domain" description="DIX" evidence="11">
    <location>
        <begin position="397"/>
        <end position="479"/>
    </location>
</feature>
<dbReference type="PROSITE" id="PS50021">
    <property type="entry name" value="CH"/>
    <property type="match status" value="1"/>
</dbReference>
<organism evidence="12 13">
    <name type="scientific">Clavelina lepadiformis</name>
    <name type="common">Light-bulb sea squirt</name>
    <name type="synonym">Ascidia lepadiformis</name>
    <dbReference type="NCBI Taxonomy" id="159417"/>
    <lineage>
        <taxon>Eukaryota</taxon>
        <taxon>Metazoa</taxon>
        <taxon>Chordata</taxon>
        <taxon>Tunicata</taxon>
        <taxon>Ascidiacea</taxon>
        <taxon>Aplousobranchia</taxon>
        <taxon>Clavelinidae</taxon>
        <taxon>Clavelina</taxon>
    </lineage>
</organism>
<evidence type="ECO:0000313" key="12">
    <source>
        <dbReference type="EMBL" id="CAK8682026.1"/>
    </source>
</evidence>
<evidence type="ECO:0000313" key="13">
    <source>
        <dbReference type="Proteomes" id="UP001642483"/>
    </source>
</evidence>
<evidence type="ECO:0000256" key="7">
    <source>
        <dbReference type="PROSITE-ProRule" id="PRU00069"/>
    </source>
</evidence>
<comment type="caution">
    <text evidence="12">The sequence shown here is derived from an EMBL/GenBank/DDBJ whole genome shotgun (WGS) entry which is preliminary data.</text>
</comment>
<feature type="region of interest" description="Disordered" evidence="9">
    <location>
        <begin position="343"/>
        <end position="388"/>
    </location>
</feature>
<feature type="domain" description="Calponin-homology (CH)" evidence="10">
    <location>
        <begin position="7"/>
        <end position="110"/>
    </location>
</feature>
<feature type="region of interest" description="Disordered" evidence="9">
    <location>
        <begin position="114"/>
        <end position="149"/>
    </location>
</feature>